<name>A0A6J3M5S0_9PEZI</name>
<evidence type="ECO:0000256" key="1">
    <source>
        <dbReference type="SAM" id="MobiDB-lite"/>
    </source>
</evidence>
<dbReference type="Proteomes" id="UP000504637">
    <property type="component" value="Unplaced"/>
</dbReference>
<keyword evidence="3" id="KW-1185">Reference proteome</keyword>
<dbReference type="RefSeq" id="XP_033459228.1">
    <property type="nucleotide sequence ID" value="XM_033607716.1"/>
</dbReference>
<evidence type="ECO:0000313" key="4">
    <source>
        <dbReference type="RefSeq" id="XP_033459228.1"/>
    </source>
</evidence>
<accession>A0A6J3M5S0</accession>
<keyword evidence="2" id="KW-0472">Membrane</keyword>
<feature type="compositionally biased region" description="Low complexity" evidence="1">
    <location>
        <begin position="83"/>
        <end position="99"/>
    </location>
</feature>
<dbReference type="AlphaFoldDB" id="A0A6J3M5S0"/>
<feature type="region of interest" description="Disordered" evidence="1">
    <location>
        <begin position="173"/>
        <end position="204"/>
    </location>
</feature>
<reference evidence="4" key="3">
    <citation type="submission" date="2025-08" db="UniProtKB">
        <authorList>
            <consortium name="RefSeq"/>
        </authorList>
    </citation>
    <scope>IDENTIFICATION</scope>
    <source>
        <strain evidence="4">CBS 342.82</strain>
    </source>
</reference>
<keyword evidence="2" id="KW-0812">Transmembrane</keyword>
<dbReference type="OrthoDB" id="4770059at2759"/>
<proteinExistence type="predicted"/>
<dbReference type="PANTHER" id="PTHR16861">
    <property type="entry name" value="GLYCOPROTEIN 38"/>
    <property type="match status" value="1"/>
</dbReference>
<dbReference type="GeneID" id="54365515"/>
<feature type="region of interest" description="Disordered" evidence="1">
    <location>
        <begin position="83"/>
        <end position="118"/>
    </location>
</feature>
<organism evidence="4">
    <name type="scientific">Dissoconium aciculare CBS 342.82</name>
    <dbReference type="NCBI Taxonomy" id="1314786"/>
    <lineage>
        <taxon>Eukaryota</taxon>
        <taxon>Fungi</taxon>
        <taxon>Dikarya</taxon>
        <taxon>Ascomycota</taxon>
        <taxon>Pezizomycotina</taxon>
        <taxon>Dothideomycetes</taxon>
        <taxon>Dothideomycetidae</taxon>
        <taxon>Mycosphaerellales</taxon>
        <taxon>Dissoconiaceae</taxon>
        <taxon>Dissoconium</taxon>
    </lineage>
</organism>
<reference evidence="4" key="1">
    <citation type="submission" date="2020-01" db="EMBL/GenBank/DDBJ databases">
        <authorList>
            <consortium name="DOE Joint Genome Institute"/>
            <person name="Haridas S."/>
            <person name="Albert R."/>
            <person name="Binder M."/>
            <person name="Bloem J."/>
            <person name="Labutti K."/>
            <person name="Salamov A."/>
            <person name="Andreopoulos B."/>
            <person name="Baker S.E."/>
            <person name="Barry K."/>
            <person name="Bills G."/>
            <person name="Bluhm B.H."/>
            <person name="Cannon C."/>
            <person name="Castanera R."/>
            <person name="Culley D.E."/>
            <person name="Daum C."/>
            <person name="Ezra D."/>
            <person name="Gonzalez J.B."/>
            <person name="Henrissat B."/>
            <person name="Kuo A."/>
            <person name="Liang C."/>
            <person name="Lipzen A."/>
            <person name="Lutzoni F."/>
            <person name="Magnuson J."/>
            <person name="Mondo S."/>
            <person name="Nolan M."/>
            <person name="Ohm R."/>
            <person name="Pangilinan J."/>
            <person name="Park H.-J."/>
            <person name="Ramirez L."/>
            <person name="Alfaro M."/>
            <person name="Sun H."/>
            <person name="Tritt A."/>
            <person name="Yoshinaga Y."/>
            <person name="Zwiers L.-H."/>
            <person name="Turgeon B.G."/>
            <person name="Goodwin S.B."/>
            <person name="Spatafora J.W."/>
            <person name="Crous P.W."/>
            <person name="Grigoriev I.V."/>
        </authorList>
    </citation>
    <scope>NUCLEOTIDE SEQUENCE</scope>
    <source>
        <strain evidence="4">CBS 342.82</strain>
    </source>
</reference>
<dbReference type="PANTHER" id="PTHR16861:SF4">
    <property type="entry name" value="SH3 DOMAIN PROTEIN (AFU_ORTHOLOGUE AFUA_1G13610)"/>
    <property type="match status" value="1"/>
</dbReference>
<protein>
    <submittedName>
        <fullName evidence="4">Uncharacterized protein</fullName>
    </submittedName>
</protein>
<evidence type="ECO:0000256" key="2">
    <source>
        <dbReference type="SAM" id="Phobius"/>
    </source>
</evidence>
<gene>
    <name evidence="4" type="ORF">K489DRAFT_410528</name>
</gene>
<feature type="compositionally biased region" description="Polar residues" evidence="1">
    <location>
        <begin position="177"/>
        <end position="188"/>
    </location>
</feature>
<reference evidence="4" key="2">
    <citation type="submission" date="2020-04" db="EMBL/GenBank/DDBJ databases">
        <authorList>
            <consortium name="NCBI Genome Project"/>
        </authorList>
    </citation>
    <scope>NUCLEOTIDE SEQUENCE</scope>
    <source>
        <strain evidence="4">CBS 342.82</strain>
    </source>
</reference>
<sequence length="233" mass="23969">MAPSRQQNYSYVVTYSSINFASSSAQFVGCLSNYPAASGPTTVVARSGNTDLNTTTVTGPLTMWAQPYSVAYKPADLTLFTTANNSPSTSPTASPSQTSGGVPQTSTPDASSSTSSAASTGLTGGAIAGIVIGTAAVIGIIIGIALFFILRERKAAKQDAAAVSSAAANEKDAQAAGSWNGNQQYNSVPQYEPPQEPQELPTLGYGRSIRRAEALANPVSHEMPVGRDPVEMG</sequence>
<keyword evidence="2" id="KW-1133">Transmembrane helix</keyword>
<evidence type="ECO:0000313" key="3">
    <source>
        <dbReference type="Proteomes" id="UP000504637"/>
    </source>
</evidence>
<feature type="transmembrane region" description="Helical" evidence="2">
    <location>
        <begin position="126"/>
        <end position="150"/>
    </location>
</feature>
<feature type="compositionally biased region" description="Polar residues" evidence="1">
    <location>
        <begin position="100"/>
        <end position="109"/>
    </location>
</feature>